<evidence type="ECO:0000313" key="2">
    <source>
        <dbReference type="Proteomes" id="UP001205843"/>
    </source>
</evidence>
<comment type="caution">
    <text evidence="1">The sequence shown here is derived from an EMBL/GenBank/DDBJ whole genome shotgun (WGS) entry which is preliminary data.</text>
</comment>
<dbReference type="EMBL" id="JALJXV010000001">
    <property type="protein sequence ID" value="MCP1673152.1"/>
    <property type="molecule type" value="Genomic_DNA"/>
</dbReference>
<accession>A0AAE3G3C6</accession>
<dbReference type="AlphaFoldDB" id="A0AAE3G3C6"/>
<sequence length="284" mass="31869">MRRRWLMLAALVLGLSGLAVIAWLEPGAPGVTPRLTTLQPEHVQTLRLQRPNREDMALVRRDGAWQIAEPARAAASEFHVRQVTQLAVARSHRRYDRAELDASVVGLDPPRLRLELNGQVLEFGATDSVDGLRYVAVGDQVHLVRDEVTPLLEGGWWNFIDRHLVPGTWSIEEVESEHFHLAREGGVWRDGRSALSREQVGSLIADFRLASALVVREGRRRPDAEPELVLRFDNGEVRRFIAADSNGERRLKELNSGLLYVFDGEVRDYLLTGRAEPPAGDGDE</sequence>
<evidence type="ECO:0000313" key="1">
    <source>
        <dbReference type="EMBL" id="MCP1673152.1"/>
    </source>
</evidence>
<evidence type="ECO:0008006" key="3">
    <source>
        <dbReference type="Google" id="ProtNLM"/>
    </source>
</evidence>
<name>A0AAE3G3C6_9GAMM</name>
<keyword evidence="2" id="KW-1185">Reference proteome</keyword>
<dbReference type="Proteomes" id="UP001205843">
    <property type="component" value="Unassembled WGS sequence"/>
</dbReference>
<gene>
    <name evidence="1" type="ORF">J2T57_000244</name>
</gene>
<protein>
    <recommendedName>
        <fullName evidence="3">DUF4340 domain-containing protein</fullName>
    </recommendedName>
</protein>
<dbReference type="RefSeq" id="WP_253473013.1">
    <property type="nucleotide sequence ID" value="NZ_JALJXV010000001.1"/>
</dbReference>
<organism evidence="1 2">
    <name type="scientific">Natronocella acetinitrilica</name>
    <dbReference type="NCBI Taxonomy" id="414046"/>
    <lineage>
        <taxon>Bacteria</taxon>
        <taxon>Pseudomonadati</taxon>
        <taxon>Pseudomonadota</taxon>
        <taxon>Gammaproteobacteria</taxon>
        <taxon>Chromatiales</taxon>
        <taxon>Ectothiorhodospiraceae</taxon>
        <taxon>Natronocella</taxon>
    </lineage>
</organism>
<reference evidence="1" key="1">
    <citation type="submission" date="2022-03" db="EMBL/GenBank/DDBJ databases">
        <title>Genomic Encyclopedia of Type Strains, Phase III (KMG-III): the genomes of soil and plant-associated and newly described type strains.</title>
        <authorList>
            <person name="Whitman W."/>
        </authorList>
    </citation>
    <scope>NUCLEOTIDE SEQUENCE</scope>
    <source>
        <strain evidence="1">ANL 6-2</strain>
    </source>
</reference>
<proteinExistence type="predicted"/>